<name>A0ABZ0Q9U8_9VIBR</name>
<sequence length="70" mass="7675">MAKVISTQFGTVTVSDEYFSTLCFMNVVNLTLIKPENDKNGYGVCREIPSGVSITESFVDMFASEASQLL</sequence>
<dbReference type="Proteomes" id="UP001304071">
    <property type="component" value="Chromosome 1"/>
</dbReference>
<keyword evidence="2" id="KW-1185">Reference proteome</keyword>
<reference evidence="1 2" key="1">
    <citation type="submission" date="2023-11" db="EMBL/GenBank/DDBJ databases">
        <title>Plant-associative lifestyle of Vibrio porteresiae and its evolutionary dynamics.</title>
        <authorList>
            <person name="Rameshkumar N."/>
            <person name="Kirti K."/>
        </authorList>
    </citation>
    <scope>NUCLEOTIDE SEQUENCE [LARGE SCALE GENOMIC DNA]</scope>
    <source>
        <strain evidence="1 2">MSSRF30</strain>
    </source>
</reference>
<protein>
    <submittedName>
        <fullName evidence="1">Uncharacterized protein</fullName>
    </submittedName>
</protein>
<gene>
    <name evidence="1" type="ORF">R8Z52_12590</name>
</gene>
<evidence type="ECO:0000313" key="1">
    <source>
        <dbReference type="EMBL" id="WPC72962.1"/>
    </source>
</evidence>
<dbReference type="EMBL" id="CP138203">
    <property type="protein sequence ID" value="WPC72962.1"/>
    <property type="molecule type" value="Genomic_DNA"/>
</dbReference>
<accession>A0ABZ0Q9U8</accession>
<proteinExistence type="predicted"/>
<dbReference type="RefSeq" id="WP_261892772.1">
    <property type="nucleotide sequence ID" value="NZ_AP024895.1"/>
</dbReference>
<evidence type="ECO:0000313" key="2">
    <source>
        <dbReference type="Proteomes" id="UP001304071"/>
    </source>
</evidence>
<organism evidence="1 2">
    <name type="scientific">Vibrio porteresiae DSM 19223</name>
    <dbReference type="NCBI Taxonomy" id="1123496"/>
    <lineage>
        <taxon>Bacteria</taxon>
        <taxon>Pseudomonadati</taxon>
        <taxon>Pseudomonadota</taxon>
        <taxon>Gammaproteobacteria</taxon>
        <taxon>Vibrionales</taxon>
        <taxon>Vibrionaceae</taxon>
        <taxon>Vibrio</taxon>
    </lineage>
</organism>